<evidence type="ECO:0000313" key="2">
    <source>
        <dbReference type="Proteomes" id="UP000729733"/>
    </source>
</evidence>
<dbReference type="Proteomes" id="UP000729733">
    <property type="component" value="Unassembled WGS sequence"/>
</dbReference>
<accession>A0A964BPD3</accession>
<evidence type="ECO:0000313" key="1">
    <source>
        <dbReference type="EMBL" id="MCC0175892.1"/>
    </source>
</evidence>
<comment type="caution">
    <text evidence="1">The sequence shown here is derived from an EMBL/GenBank/DDBJ whole genome shotgun (WGS) entry which is preliminary data.</text>
</comment>
<name>A0A964BPD3_9CYAN</name>
<proteinExistence type="predicted"/>
<dbReference type="AlphaFoldDB" id="A0A964BPD3"/>
<dbReference type="RefSeq" id="WP_229638894.1">
    <property type="nucleotide sequence ID" value="NZ_JADWDC010000004.1"/>
</dbReference>
<protein>
    <submittedName>
        <fullName evidence="1">Uncharacterized protein</fullName>
    </submittedName>
</protein>
<gene>
    <name evidence="1" type="ORF">I4641_02705</name>
</gene>
<sequence>MGRRSRYKASKTTKDELRLSVFEPLNAQETELRLSLEQDVKTAFYRSGLALIELNQLRLYRSTHLSFEEFCQDVFGYSSDYAYLKMAAARVYQNLIDSLPTNGRHSILPTRQRQLRPIVKAKLDADAQVEVWQMAIALADGKIPSGSVVTEAVNLYLDQDNTQLNPFTEGEICRIMVKNNSKLKGKGGSWCIVEKVNDGNCIVNTWNDQLEVPLGNLESTEFDTEQYQNIEDIGVRMTELHQTGKLDKAALWVLNGLAKLDKPYLTTLEENLLQLLENFYLK</sequence>
<keyword evidence="2" id="KW-1185">Reference proteome</keyword>
<dbReference type="EMBL" id="JADWDC010000004">
    <property type="protein sequence ID" value="MCC0175892.1"/>
    <property type="molecule type" value="Genomic_DNA"/>
</dbReference>
<reference evidence="1" key="1">
    <citation type="journal article" date="2021" name="Antonie Van Leeuwenhoek">
        <title>Draft genome and description of Waterburya agarophytonicola gen. nov. sp. nov. (Pleurocapsales, Cyanobacteria): a seaweed symbiont.</title>
        <authorList>
            <person name="Bonthond G."/>
            <person name="Shalygin S."/>
            <person name="Bayer T."/>
            <person name="Weinberger F."/>
        </authorList>
    </citation>
    <scope>NUCLEOTIDE SEQUENCE</scope>
    <source>
        <strain evidence="1">KI4</strain>
    </source>
</reference>
<organism evidence="1 2">
    <name type="scientific">Waterburya agarophytonicola KI4</name>
    <dbReference type="NCBI Taxonomy" id="2874699"/>
    <lineage>
        <taxon>Bacteria</taxon>
        <taxon>Bacillati</taxon>
        <taxon>Cyanobacteriota</taxon>
        <taxon>Cyanophyceae</taxon>
        <taxon>Pleurocapsales</taxon>
        <taxon>Hyellaceae</taxon>
        <taxon>Waterburya</taxon>
        <taxon>Waterburya agarophytonicola</taxon>
    </lineage>
</organism>